<keyword evidence="5" id="KW-0547">Nucleotide-binding</keyword>
<keyword evidence="10" id="KW-0472">Membrane</keyword>
<dbReference type="InterPro" id="IPR011990">
    <property type="entry name" value="TPR-like_helical_dom_sf"/>
</dbReference>
<evidence type="ECO:0000313" key="13">
    <source>
        <dbReference type="Proteomes" id="UP000470771"/>
    </source>
</evidence>
<comment type="caution">
    <text evidence="12">The sequence shown here is derived from an EMBL/GenBank/DDBJ whole genome shotgun (WGS) entry which is preliminary data.</text>
</comment>
<feature type="repeat" description="TPR" evidence="9">
    <location>
        <begin position="75"/>
        <end position="108"/>
    </location>
</feature>
<dbReference type="InterPro" id="IPR036890">
    <property type="entry name" value="HATPase_C_sf"/>
</dbReference>
<evidence type="ECO:0000256" key="7">
    <source>
        <dbReference type="ARBA" id="ARBA00022840"/>
    </source>
</evidence>
<feature type="domain" description="Histidine kinase" evidence="11">
    <location>
        <begin position="421"/>
        <end position="603"/>
    </location>
</feature>
<keyword evidence="3" id="KW-0597">Phosphoprotein</keyword>
<reference evidence="12 13" key="1">
    <citation type="submission" date="2019-12" db="EMBL/GenBank/DDBJ databases">
        <authorList>
            <person name="Zhao J."/>
        </authorList>
    </citation>
    <scope>NUCLEOTIDE SEQUENCE [LARGE SCALE GENOMIC DNA]</scope>
    <source>
        <strain evidence="12 13">S-15</strain>
    </source>
</reference>
<dbReference type="SUPFAM" id="SSF48452">
    <property type="entry name" value="TPR-like"/>
    <property type="match status" value="1"/>
</dbReference>
<dbReference type="InterPro" id="IPR050482">
    <property type="entry name" value="Sensor_HK_TwoCompSys"/>
</dbReference>
<evidence type="ECO:0000256" key="5">
    <source>
        <dbReference type="ARBA" id="ARBA00022741"/>
    </source>
</evidence>
<dbReference type="PANTHER" id="PTHR24421:SF10">
    <property type="entry name" value="NITRATE_NITRITE SENSOR PROTEIN NARQ"/>
    <property type="match status" value="1"/>
</dbReference>
<keyword evidence="7" id="KW-0067">ATP-binding</keyword>
<dbReference type="Pfam" id="PF07730">
    <property type="entry name" value="HisKA_3"/>
    <property type="match status" value="1"/>
</dbReference>
<dbReference type="GO" id="GO:0000155">
    <property type="term" value="F:phosphorelay sensor kinase activity"/>
    <property type="evidence" value="ECO:0007669"/>
    <property type="project" value="InterPro"/>
</dbReference>
<accession>A0A6N9NFL0</accession>
<name>A0A6N9NFL0_9FLAO</name>
<dbReference type="InterPro" id="IPR011712">
    <property type="entry name" value="Sig_transdc_His_kin_sub3_dim/P"/>
</dbReference>
<evidence type="ECO:0000256" key="8">
    <source>
        <dbReference type="ARBA" id="ARBA00023012"/>
    </source>
</evidence>
<dbReference type="Pfam" id="PF02518">
    <property type="entry name" value="HATPase_c"/>
    <property type="match status" value="1"/>
</dbReference>
<dbReference type="SUPFAM" id="SSF55874">
    <property type="entry name" value="ATPase domain of HSP90 chaperone/DNA topoisomerase II/histidine kinase"/>
    <property type="match status" value="1"/>
</dbReference>
<dbReference type="RefSeq" id="WP_160630932.1">
    <property type="nucleotide sequence ID" value="NZ_WWNE01000003.1"/>
</dbReference>
<keyword evidence="4" id="KW-0808">Transferase</keyword>
<dbReference type="Pfam" id="PF13181">
    <property type="entry name" value="TPR_8"/>
    <property type="match status" value="1"/>
</dbReference>
<dbReference type="CDD" id="cd16917">
    <property type="entry name" value="HATPase_UhpB-NarQ-NarX-like"/>
    <property type="match status" value="1"/>
</dbReference>
<dbReference type="PROSITE" id="PS50005">
    <property type="entry name" value="TPR"/>
    <property type="match status" value="1"/>
</dbReference>
<evidence type="ECO:0000259" key="11">
    <source>
        <dbReference type="PROSITE" id="PS50109"/>
    </source>
</evidence>
<dbReference type="GO" id="GO:0016020">
    <property type="term" value="C:membrane"/>
    <property type="evidence" value="ECO:0007669"/>
    <property type="project" value="InterPro"/>
</dbReference>
<dbReference type="EC" id="2.7.13.3" evidence="2"/>
<dbReference type="PANTHER" id="PTHR24421">
    <property type="entry name" value="NITRATE/NITRITE SENSOR PROTEIN NARX-RELATED"/>
    <property type="match status" value="1"/>
</dbReference>
<dbReference type="SMART" id="SM00028">
    <property type="entry name" value="TPR"/>
    <property type="match status" value="3"/>
</dbReference>
<dbReference type="GO" id="GO:0046983">
    <property type="term" value="F:protein dimerization activity"/>
    <property type="evidence" value="ECO:0007669"/>
    <property type="project" value="InterPro"/>
</dbReference>
<dbReference type="InterPro" id="IPR003594">
    <property type="entry name" value="HATPase_dom"/>
</dbReference>
<comment type="catalytic activity">
    <reaction evidence="1">
        <text>ATP + protein L-histidine = ADP + protein N-phospho-L-histidine.</text>
        <dbReference type="EC" id="2.7.13.3"/>
    </reaction>
</comment>
<keyword evidence="10" id="KW-1133">Transmembrane helix</keyword>
<dbReference type="Proteomes" id="UP000470771">
    <property type="component" value="Unassembled WGS sequence"/>
</dbReference>
<evidence type="ECO:0000256" key="3">
    <source>
        <dbReference type="ARBA" id="ARBA00022553"/>
    </source>
</evidence>
<dbReference type="Gene3D" id="1.25.40.10">
    <property type="entry name" value="Tetratricopeptide repeat domain"/>
    <property type="match status" value="2"/>
</dbReference>
<dbReference type="EMBL" id="WWNE01000003">
    <property type="protein sequence ID" value="NBG64599.1"/>
    <property type="molecule type" value="Genomic_DNA"/>
</dbReference>
<dbReference type="PROSITE" id="PS50109">
    <property type="entry name" value="HIS_KIN"/>
    <property type="match status" value="1"/>
</dbReference>
<evidence type="ECO:0000256" key="1">
    <source>
        <dbReference type="ARBA" id="ARBA00000085"/>
    </source>
</evidence>
<dbReference type="SMART" id="SM00387">
    <property type="entry name" value="HATPase_c"/>
    <property type="match status" value="1"/>
</dbReference>
<keyword evidence="6" id="KW-0418">Kinase</keyword>
<dbReference type="AlphaFoldDB" id="A0A6N9NFL0"/>
<dbReference type="GO" id="GO:0005524">
    <property type="term" value="F:ATP binding"/>
    <property type="evidence" value="ECO:0007669"/>
    <property type="project" value="UniProtKB-KW"/>
</dbReference>
<dbReference type="Gene3D" id="3.30.565.10">
    <property type="entry name" value="Histidine kinase-like ATPase, C-terminal domain"/>
    <property type="match status" value="1"/>
</dbReference>
<protein>
    <recommendedName>
        <fullName evidence="2">histidine kinase</fullName>
        <ecNumber evidence="2">2.7.13.3</ecNumber>
    </recommendedName>
</protein>
<evidence type="ECO:0000256" key="2">
    <source>
        <dbReference type="ARBA" id="ARBA00012438"/>
    </source>
</evidence>
<evidence type="ECO:0000256" key="10">
    <source>
        <dbReference type="SAM" id="Phobius"/>
    </source>
</evidence>
<dbReference type="InterPro" id="IPR019734">
    <property type="entry name" value="TPR_rpt"/>
</dbReference>
<keyword evidence="8" id="KW-0902">Two-component regulatory system</keyword>
<gene>
    <name evidence="12" type="ORF">GQN54_00625</name>
</gene>
<evidence type="ECO:0000313" key="12">
    <source>
        <dbReference type="EMBL" id="NBG64599.1"/>
    </source>
</evidence>
<evidence type="ECO:0000256" key="6">
    <source>
        <dbReference type="ARBA" id="ARBA00022777"/>
    </source>
</evidence>
<evidence type="ECO:0000256" key="4">
    <source>
        <dbReference type="ARBA" id="ARBA00022679"/>
    </source>
</evidence>
<keyword evidence="9" id="KW-0802">TPR repeat</keyword>
<dbReference type="InterPro" id="IPR005467">
    <property type="entry name" value="His_kinase_dom"/>
</dbReference>
<proteinExistence type="predicted"/>
<dbReference type="Gene3D" id="1.20.5.1930">
    <property type="match status" value="1"/>
</dbReference>
<organism evidence="12 13">
    <name type="scientific">Acidiluteibacter ferrifornacis</name>
    <dbReference type="NCBI Taxonomy" id="2692424"/>
    <lineage>
        <taxon>Bacteria</taxon>
        <taxon>Pseudomonadati</taxon>
        <taxon>Bacteroidota</taxon>
        <taxon>Flavobacteriia</taxon>
        <taxon>Flavobacteriales</taxon>
        <taxon>Cryomorphaceae</taxon>
        <taxon>Acidiluteibacter</taxon>
    </lineage>
</organism>
<feature type="transmembrane region" description="Helical" evidence="10">
    <location>
        <begin position="356"/>
        <end position="375"/>
    </location>
</feature>
<keyword evidence="13" id="KW-1185">Reference proteome</keyword>
<keyword evidence="10" id="KW-0812">Transmembrane</keyword>
<sequence length="603" mass="68457">MRKTKLKKAIKFIGFSILLFIQIVSFASVQSKWQDWDRRNNTIIALRSVNPDSAMVLANQLLAEINDPIDTLIYSQILMNKGHLHFNKGEFVEASEFYLRTLKIREKTTDFDAIANAEIALANLNYYTQSYSTARFYVVSSINHYQMAGGSPTDLAACYNLLGLLHYNQDRDDSAIFYYNQGISILDEDSSSSPIDYYQLYDNKGAALVWLGQYEEGIYYLKKNIGYLLEMESTTNLAWKYNQITNAYINWERLDSAQRYLSLSEDLIAKAVSIEVHKDILYTKLLYAIAANDKPNTILYLEEYNELSNQLITEKTKKSIQESVVKFQTEKKEAALQLSIEKAKKLALENKAKNQLLLLALAGVFILAILALYIYRSFKHKSKLDQLELQIKDARLDELLYDQESKAYAAILQGQETERERIAQDLHDRLGGTLAALKLALRKPTNKVEPDDLAIIDLAVNEVRSIAHNLSTGLVHKYGLNEAVTQLFRTLEQTKGIEFNLFLHPKTPSLGQAAGIELYRIIQELVSNTLKHAKATEISLQTNFSENTFNLIFEDNGVGFDPKQLSGGIGLENIKVRVKRLGGELHIDSEKGRGSIFIVELKK</sequence>
<evidence type="ECO:0000256" key="9">
    <source>
        <dbReference type="PROSITE-ProRule" id="PRU00339"/>
    </source>
</evidence>